<dbReference type="RefSeq" id="WP_376895184.1">
    <property type="nucleotide sequence ID" value="NZ_JBHULS010000013.1"/>
</dbReference>
<dbReference type="SUPFAM" id="SSF55729">
    <property type="entry name" value="Acyl-CoA N-acyltransferases (Nat)"/>
    <property type="match status" value="1"/>
</dbReference>
<comment type="caution">
    <text evidence="4">The sequence shown here is derived from an EMBL/GenBank/DDBJ whole genome shotgun (WGS) entry which is preliminary data.</text>
</comment>
<dbReference type="InterPro" id="IPR000182">
    <property type="entry name" value="GNAT_dom"/>
</dbReference>
<proteinExistence type="predicted"/>
<dbReference type="PANTHER" id="PTHR42919">
    <property type="entry name" value="N-ALPHA-ACETYLTRANSFERASE"/>
    <property type="match status" value="1"/>
</dbReference>
<dbReference type="EC" id="2.3.-.-" evidence="4"/>
<dbReference type="CDD" id="cd04301">
    <property type="entry name" value="NAT_SF"/>
    <property type="match status" value="1"/>
</dbReference>
<gene>
    <name evidence="4" type="ORF">ACFSQP_12960</name>
</gene>
<evidence type="ECO:0000259" key="3">
    <source>
        <dbReference type="PROSITE" id="PS51186"/>
    </source>
</evidence>
<name>A0ABW5KXE7_9FLAO</name>
<dbReference type="Pfam" id="PF00583">
    <property type="entry name" value="Acetyltransf_1"/>
    <property type="match status" value="1"/>
</dbReference>
<protein>
    <submittedName>
        <fullName evidence="4">GNAT family N-acetyltransferase</fullName>
        <ecNumber evidence="4">2.3.-.-</ecNumber>
    </submittedName>
</protein>
<dbReference type="PANTHER" id="PTHR42919:SF8">
    <property type="entry name" value="N-ALPHA-ACETYLTRANSFERASE 50"/>
    <property type="match status" value="1"/>
</dbReference>
<dbReference type="InterPro" id="IPR051556">
    <property type="entry name" value="N-term/lysine_N-AcTrnsfr"/>
</dbReference>
<keyword evidence="1 4" id="KW-0808">Transferase</keyword>
<organism evidence="4 5">
    <name type="scientific">Bizionia sediminis</name>
    <dbReference type="NCBI Taxonomy" id="1737064"/>
    <lineage>
        <taxon>Bacteria</taxon>
        <taxon>Pseudomonadati</taxon>
        <taxon>Bacteroidota</taxon>
        <taxon>Flavobacteriia</taxon>
        <taxon>Flavobacteriales</taxon>
        <taxon>Flavobacteriaceae</taxon>
        <taxon>Bizionia</taxon>
    </lineage>
</organism>
<keyword evidence="2 4" id="KW-0012">Acyltransferase</keyword>
<feature type="domain" description="N-acetyltransferase" evidence="3">
    <location>
        <begin position="1"/>
        <end position="160"/>
    </location>
</feature>
<evidence type="ECO:0000313" key="5">
    <source>
        <dbReference type="Proteomes" id="UP001597472"/>
    </source>
</evidence>
<evidence type="ECO:0000256" key="1">
    <source>
        <dbReference type="ARBA" id="ARBA00022679"/>
    </source>
</evidence>
<dbReference type="InterPro" id="IPR016181">
    <property type="entry name" value="Acyl_CoA_acyltransferase"/>
</dbReference>
<keyword evidence="5" id="KW-1185">Reference proteome</keyword>
<evidence type="ECO:0000313" key="4">
    <source>
        <dbReference type="EMBL" id="MFD2552718.1"/>
    </source>
</evidence>
<dbReference type="Proteomes" id="UP001597472">
    <property type="component" value="Unassembled WGS sequence"/>
</dbReference>
<dbReference type="PROSITE" id="PS51186">
    <property type="entry name" value="GNAT"/>
    <property type="match status" value="1"/>
</dbReference>
<sequence>MTIRKLKTSESDFLADMLYEAIFIPEGTDPLPKEVIKDKSLSKYIQNWGKDKFDIALVMELDNQLIGAIWGRLLTDENKGFGYVDNTTPELSMAVKNDYRNQGIGTKLIKAIASEYQKIGVECLSLSVDKANNASNLYKRLGCEIVEETETSWTMKKRIK</sequence>
<accession>A0ABW5KXE7</accession>
<dbReference type="EMBL" id="JBHULS010000013">
    <property type="protein sequence ID" value="MFD2552718.1"/>
    <property type="molecule type" value="Genomic_DNA"/>
</dbReference>
<dbReference type="GO" id="GO:0016746">
    <property type="term" value="F:acyltransferase activity"/>
    <property type="evidence" value="ECO:0007669"/>
    <property type="project" value="UniProtKB-KW"/>
</dbReference>
<dbReference type="Gene3D" id="3.40.630.30">
    <property type="match status" value="1"/>
</dbReference>
<evidence type="ECO:0000256" key="2">
    <source>
        <dbReference type="ARBA" id="ARBA00023315"/>
    </source>
</evidence>
<reference evidence="5" key="1">
    <citation type="journal article" date="2019" name="Int. J. Syst. Evol. Microbiol.">
        <title>The Global Catalogue of Microorganisms (GCM) 10K type strain sequencing project: providing services to taxonomists for standard genome sequencing and annotation.</title>
        <authorList>
            <consortium name="The Broad Institute Genomics Platform"/>
            <consortium name="The Broad Institute Genome Sequencing Center for Infectious Disease"/>
            <person name="Wu L."/>
            <person name="Ma J."/>
        </authorList>
    </citation>
    <scope>NUCLEOTIDE SEQUENCE [LARGE SCALE GENOMIC DNA]</scope>
    <source>
        <strain evidence="5">KCTC 42587</strain>
    </source>
</reference>